<dbReference type="InterPro" id="IPR036390">
    <property type="entry name" value="WH_DNA-bd_sf"/>
</dbReference>
<dbReference type="AlphaFoldDB" id="A0A0F9HK78"/>
<dbReference type="CDD" id="cd00090">
    <property type="entry name" value="HTH_ARSR"/>
    <property type="match status" value="1"/>
</dbReference>
<accession>A0A0F9HK78</accession>
<organism evidence="2">
    <name type="scientific">marine sediment metagenome</name>
    <dbReference type="NCBI Taxonomy" id="412755"/>
    <lineage>
        <taxon>unclassified sequences</taxon>
        <taxon>metagenomes</taxon>
        <taxon>ecological metagenomes</taxon>
    </lineage>
</organism>
<proteinExistence type="predicted"/>
<name>A0A0F9HK78_9ZZZZ</name>
<gene>
    <name evidence="2" type="ORF">LCGC14_1695410</name>
</gene>
<reference evidence="2" key="1">
    <citation type="journal article" date="2015" name="Nature">
        <title>Complex archaea that bridge the gap between prokaryotes and eukaryotes.</title>
        <authorList>
            <person name="Spang A."/>
            <person name="Saw J.H."/>
            <person name="Jorgensen S.L."/>
            <person name="Zaremba-Niedzwiedzka K."/>
            <person name="Martijn J."/>
            <person name="Lind A.E."/>
            <person name="van Eijk R."/>
            <person name="Schleper C."/>
            <person name="Guy L."/>
            <person name="Ettema T.J."/>
        </authorList>
    </citation>
    <scope>NUCLEOTIDE SEQUENCE</scope>
</reference>
<feature type="domain" description="HTH arsR-type" evidence="1">
    <location>
        <begin position="13"/>
        <end position="56"/>
    </location>
</feature>
<dbReference type="InterPro" id="IPR011991">
    <property type="entry name" value="ArsR-like_HTH"/>
</dbReference>
<dbReference type="Pfam" id="PF01022">
    <property type="entry name" value="HTH_5"/>
    <property type="match status" value="1"/>
</dbReference>
<evidence type="ECO:0000313" key="2">
    <source>
        <dbReference type="EMBL" id="KKM15507.1"/>
    </source>
</evidence>
<dbReference type="InterPro" id="IPR001845">
    <property type="entry name" value="HTH_ArsR_DNA-bd_dom"/>
</dbReference>
<dbReference type="Gene3D" id="1.10.10.10">
    <property type="entry name" value="Winged helix-like DNA-binding domain superfamily/Winged helix DNA-binding domain"/>
    <property type="match status" value="1"/>
</dbReference>
<protein>
    <recommendedName>
        <fullName evidence="1">HTH arsR-type domain-containing protein</fullName>
    </recommendedName>
</protein>
<dbReference type="EMBL" id="LAZR01014890">
    <property type="protein sequence ID" value="KKM15507.1"/>
    <property type="molecule type" value="Genomic_DNA"/>
</dbReference>
<dbReference type="InterPro" id="IPR036388">
    <property type="entry name" value="WH-like_DNA-bd_sf"/>
</dbReference>
<evidence type="ECO:0000259" key="1">
    <source>
        <dbReference type="Pfam" id="PF01022"/>
    </source>
</evidence>
<feature type="non-terminal residue" evidence="2">
    <location>
        <position position="233"/>
    </location>
</feature>
<sequence>MMIFGLTSDDFSENQIKILDFLFEKEYLQNELQKALKTTAPNLHYHLKKLIKYNLILKETQQQIGNAKINRISLNPSSRQHIRKILELKVKDYTLITGFGILGTGYKLPDLVLKILRENYYPISRIVCFTSKDALKKRKEHQKQEDLVKINRFIKYPYEDYRNITSEFFQCVEGTLSKEMKSSDIIIDLTPLSKLFSFKLLEIANFYRLPCVYLGINKKGNYELYSMSNMKIE</sequence>
<dbReference type="SUPFAM" id="SSF46785">
    <property type="entry name" value="Winged helix' DNA-binding domain"/>
    <property type="match status" value="1"/>
</dbReference>
<comment type="caution">
    <text evidence="2">The sequence shown here is derived from an EMBL/GenBank/DDBJ whole genome shotgun (WGS) entry which is preliminary data.</text>
</comment>
<dbReference type="GO" id="GO:0003700">
    <property type="term" value="F:DNA-binding transcription factor activity"/>
    <property type="evidence" value="ECO:0007669"/>
    <property type="project" value="InterPro"/>
</dbReference>